<evidence type="ECO:0000256" key="2">
    <source>
        <dbReference type="SAM" id="SignalP"/>
    </source>
</evidence>
<dbReference type="NCBIfam" id="TIGR04183">
    <property type="entry name" value="Por_Secre_tail"/>
    <property type="match status" value="1"/>
</dbReference>
<evidence type="ECO:0000313" key="5">
    <source>
        <dbReference type="Proteomes" id="UP001500298"/>
    </source>
</evidence>
<accession>A0ABP9DL84</accession>
<feature type="domain" description="GH16" evidence="3">
    <location>
        <begin position="30"/>
        <end position="263"/>
    </location>
</feature>
<dbReference type="InterPro" id="IPR045829">
    <property type="entry name" value="PKD_6"/>
</dbReference>
<dbReference type="Pfam" id="PF19408">
    <property type="entry name" value="PKD_6"/>
    <property type="match status" value="1"/>
</dbReference>
<evidence type="ECO:0000313" key="4">
    <source>
        <dbReference type="EMBL" id="GAA4848336.1"/>
    </source>
</evidence>
<dbReference type="Proteomes" id="UP001500298">
    <property type="component" value="Unassembled WGS sequence"/>
</dbReference>
<dbReference type="PROSITE" id="PS51762">
    <property type="entry name" value="GH16_2"/>
    <property type="match status" value="1"/>
</dbReference>
<dbReference type="Gene3D" id="2.60.120.200">
    <property type="match status" value="1"/>
</dbReference>
<dbReference type="PANTHER" id="PTHR10963">
    <property type="entry name" value="GLYCOSYL HYDROLASE-RELATED"/>
    <property type="match status" value="1"/>
</dbReference>
<dbReference type="InterPro" id="IPR000757">
    <property type="entry name" value="Beta-glucanase-like"/>
</dbReference>
<keyword evidence="2" id="KW-0732">Signal</keyword>
<comment type="similarity">
    <text evidence="1">Belongs to the glycosyl hydrolase 16 family.</text>
</comment>
<name>A0ABP9DL84_9BACT</name>
<dbReference type="Pfam" id="PF18962">
    <property type="entry name" value="Por_Secre_tail"/>
    <property type="match status" value="1"/>
</dbReference>
<feature type="signal peptide" evidence="2">
    <location>
        <begin position="1"/>
        <end position="19"/>
    </location>
</feature>
<dbReference type="Pfam" id="PF00722">
    <property type="entry name" value="Glyco_hydro_16"/>
    <property type="match status" value="1"/>
</dbReference>
<dbReference type="CDD" id="cd08023">
    <property type="entry name" value="GH16_laminarinase_like"/>
    <property type="match status" value="1"/>
</dbReference>
<dbReference type="InterPro" id="IPR013320">
    <property type="entry name" value="ConA-like_dom_sf"/>
</dbReference>
<evidence type="ECO:0000256" key="1">
    <source>
        <dbReference type="ARBA" id="ARBA00006865"/>
    </source>
</evidence>
<dbReference type="EMBL" id="BAABJX010000059">
    <property type="protein sequence ID" value="GAA4848336.1"/>
    <property type="molecule type" value="Genomic_DNA"/>
</dbReference>
<feature type="chain" id="PRO_5045628551" description="GH16 domain-containing protein" evidence="2">
    <location>
        <begin position="20"/>
        <end position="611"/>
    </location>
</feature>
<dbReference type="InterPro" id="IPR026444">
    <property type="entry name" value="Secre_tail"/>
</dbReference>
<reference evidence="5" key="1">
    <citation type="journal article" date="2019" name="Int. J. Syst. Evol. Microbiol.">
        <title>The Global Catalogue of Microorganisms (GCM) 10K type strain sequencing project: providing services to taxonomists for standard genome sequencing and annotation.</title>
        <authorList>
            <consortium name="The Broad Institute Genomics Platform"/>
            <consortium name="The Broad Institute Genome Sequencing Center for Infectious Disease"/>
            <person name="Wu L."/>
            <person name="Ma J."/>
        </authorList>
    </citation>
    <scope>NUCLEOTIDE SEQUENCE [LARGE SCALE GENOMIC DNA]</scope>
    <source>
        <strain evidence="5">JCM 18326</strain>
    </source>
</reference>
<dbReference type="RefSeq" id="WP_345374414.1">
    <property type="nucleotide sequence ID" value="NZ_BAABJX010000059.1"/>
</dbReference>
<organism evidence="4 5">
    <name type="scientific">Algivirga pacifica</name>
    <dbReference type="NCBI Taxonomy" id="1162670"/>
    <lineage>
        <taxon>Bacteria</taxon>
        <taxon>Pseudomonadati</taxon>
        <taxon>Bacteroidota</taxon>
        <taxon>Cytophagia</taxon>
        <taxon>Cytophagales</taxon>
        <taxon>Flammeovirgaceae</taxon>
        <taxon>Algivirga</taxon>
    </lineage>
</organism>
<dbReference type="SUPFAM" id="SSF49899">
    <property type="entry name" value="Concanavalin A-like lectins/glucanases"/>
    <property type="match status" value="1"/>
</dbReference>
<proteinExistence type="inferred from homology"/>
<gene>
    <name evidence="4" type="ORF">GCM10023331_36270</name>
</gene>
<protein>
    <recommendedName>
        <fullName evidence="3">GH16 domain-containing protein</fullName>
    </recommendedName>
</protein>
<comment type="caution">
    <text evidence="4">The sequence shown here is derived from an EMBL/GenBank/DDBJ whole genome shotgun (WGS) entry which is preliminary data.</text>
</comment>
<evidence type="ECO:0000259" key="3">
    <source>
        <dbReference type="PROSITE" id="PS51762"/>
    </source>
</evidence>
<keyword evidence="5" id="KW-1185">Reference proteome</keyword>
<dbReference type="PANTHER" id="PTHR10963:SF55">
    <property type="entry name" value="GLYCOSIDE HYDROLASE FAMILY 16 PROTEIN"/>
    <property type="match status" value="1"/>
</dbReference>
<sequence length="611" mass="68765">MKYIYLLLLQLCAVSILPAQEPCYELVWSDEFEGSGLPNAEKWSYDVGGHGWGNDELQYYTDARTKNARLQNGKLVIEAHNEGFGGKQYTSARLVSKGKGDWLYGKVVVRAKLPTGVGTWPAIWMLPTDWEYGGWPSSGEIDIMEHVGYDPGVVHGTVHTEAYHHSIGTQKGQKIEVPDFSTAFHDYTLEWTEDQIRIYVDDQQYFTFDQHGTYKEWPFDKRFHLLLNIAVGGFWGGIEGVDPSAFPVRMEVDYVRVYQQTAPPLEIKGEGYLDAGSTAVFKSSVQANAYEWSFPEGVEILEGAGTSEVTVKWGEVSGTVSLSITGNCDTYHTITTVEVLGGAPTGDTLKLPLINDLGGILWEIPSSFEQLFDLSEKDEVLELQFAVEDPSLNPYIYYEIPGSVDLREHHKLEITLKAEKGKAPESIRLDLVDIDGNSIEKPLFTMNEQQIFDDGQWKTYRHWFNHSDQPAQGIDLSKVAGMKMYVNYGFFATAKSGKLMLGGVHWVKPEVGEQPEPLENKPKEENPILSIDKVPSVRLKAYPNPTQDFLYFETIELLKEDSIQIISMMGQRIRVPLKYANGHTVQLDLRSLQPGIYFLKAGRYSASIVKQ</sequence>
<dbReference type="InterPro" id="IPR050546">
    <property type="entry name" value="Glycosyl_Hydrlase_16"/>
</dbReference>